<dbReference type="PANTHER" id="PTHR24093">
    <property type="entry name" value="CATION TRANSPORTING ATPASE"/>
    <property type="match status" value="1"/>
</dbReference>
<evidence type="ECO:0000313" key="6">
    <source>
        <dbReference type="Proteomes" id="UP000604825"/>
    </source>
</evidence>
<gene>
    <name evidence="5" type="ORF">NCGR_LOCUS68045</name>
</gene>
<dbReference type="EMBL" id="CAJGYO010000861">
    <property type="protein sequence ID" value="CAD6343947.1"/>
    <property type="molecule type" value="Genomic_DNA"/>
</dbReference>
<sequence>MAPPVSVPMIMDRTSQELSSSPPRIHEKLRVAVLVSKAALQFIHSIAPPSEYKVPADVKAAGFGICAEELSSIVEGHDVKKLKSHGGAQGLAPKLSTSSLDGLATARFVSLIVGIATEGWPKGAHDGLGIVASILLVVFVTASSDYRQSLQFKDLDKEKKKITVQVTRSGYRQKLSIYELLAGDIVHLSIGDQVPADGLFMSGFSLLINESSLTGESEPVAVNAENPFLLSGTKVQDGSCKMLVTTIGMRTQWGKLMATLSEGGDDETPLQVKLNGVATIIGKIGLIFAVITFAVLTESLFRARSLMAHT</sequence>
<dbReference type="SUPFAM" id="SSF81665">
    <property type="entry name" value="Calcium ATPase, transmembrane domain M"/>
    <property type="match status" value="1"/>
</dbReference>
<reference evidence="5" key="1">
    <citation type="submission" date="2020-10" db="EMBL/GenBank/DDBJ databases">
        <authorList>
            <person name="Han B."/>
            <person name="Lu T."/>
            <person name="Zhao Q."/>
            <person name="Huang X."/>
            <person name="Zhao Y."/>
        </authorList>
    </citation>
    <scope>NUCLEOTIDE SEQUENCE</scope>
</reference>
<comment type="caution">
    <text evidence="5">The sequence shown here is derived from an EMBL/GenBank/DDBJ whole genome shotgun (WGS) entry which is preliminary data.</text>
</comment>
<evidence type="ECO:0000259" key="4">
    <source>
        <dbReference type="Pfam" id="PF00122"/>
    </source>
</evidence>
<dbReference type="Proteomes" id="UP000604825">
    <property type="component" value="Unassembled WGS sequence"/>
</dbReference>
<feature type="transmembrane region" description="Helical" evidence="3">
    <location>
        <begin position="280"/>
        <end position="301"/>
    </location>
</feature>
<feature type="domain" description="P-type ATPase A" evidence="4">
    <location>
        <begin position="161"/>
        <end position="259"/>
    </location>
</feature>
<proteinExistence type="predicted"/>
<dbReference type="OrthoDB" id="3352408at2759"/>
<protein>
    <recommendedName>
        <fullName evidence="4">P-type ATPase A domain-containing protein</fullName>
    </recommendedName>
</protein>
<dbReference type="SUPFAM" id="SSF81653">
    <property type="entry name" value="Calcium ATPase, transduction domain A"/>
    <property type="match status" value="1"/>
</dbReference>
<evidence type="ECO:0000313" key="5">
    <source>
        <dbReference type="EMBL" id="CAD6343947.1"/>
    </source>
</evidence>
<organism evidence="5 6">
    <name type="scientific">Miscanthus lutarioriparius</name>
    <dbReference type="NCBI Taxonomy" id="422564"/>
    <lineage>
        <taxon>Eukaryota</taxon>
        <taxon>Viridiplantae</taxon>
        <taxon>Streptophyta</taxon>
        <taxon>Embryophyta</taxon>
        <taxon>Tracheophyta</taxon>
        <taxon>Spermatophyta</taxon>
        <taxon>Magnoliopsida</taxon>
        <taxon>Liliopsida</taxon>
        <taxon>Poales</taxon>
        <taxon>Poaceae</taxon>
        <taxon>PACMAD clade</taxon>
        <taxon>Panicoideae</taxon>
        <taxon>Andropogonodae</taxon>
        <taxon>Andropogoneae</taxon>
        <taxon>Saccharinae</taxon>
        <taxon>Miscanthus</taxon>
    </lineage>
</organism>
<keyword evidence="3" id="KW-1133">Transmembrane helix</keyword>
<dbReference type="InterPro" id="IPR008250">
    <property type="entry name" value="ATPase_P-typ_transduc_dom_A_sf"/>
</dbReference>
<evidence type="ECO:0000256" key="1">
    <source>
        <dbReference type="ARBA" id="ARBA00022842"/>
    </source>
</evidence>
<dbReference type="GO" id="GO:0005886">
    <property type="term" value="C:plasma membrane"/>
    <property type="evidence" value="ECO:0007669"/>
    <property type="project" value="TreeGrafter"/>
</dbReference>
<accession>A0A811SS39</accession>
<keyword evidence="3" id="KW-0812">Transmembrane</keyword>
<keyword evidence="6" id="KW-1185">Reference proteome</keyword>
<feature type="region of interest" description="Disordered" evidence="2">
    <location>
        <begin position="1"/>
        <end position="22"/>
    </location>
</feature>
<dbReference type="InterPro" id="IPR023298">
    <property type="entry name" value="ATPase_P-typ_TM_dom_sf"/>
</dbReference>
<keyword evidence="3" id="KW-0472">Membrane</keyword>
<evidence type="ECO:0000256" key="2">
    <source>
        <dbReference type="SAM" id="MobiDB-lite"/>
    </source>
</evidence>
<keyword evidence="1" id="KW-0460">Magnesium</keyword>
<dbReference type="Pfam" id="PF00122">
    <property type="entry name" value="E1-E2_ATPase"/>
    <property type="match status" value="1"/>
</dbReference>
<dbReference type="Gene3D" id="1.20.1110.10">
    <property type="entry name" value="Calcium-transporting ATPase, transmembrane domain"/>
    <property type="match status" value="1"/>
</dbReference>
<dbReference type="PANTHER" id="PTHR24093:SF474">
    <property type="entry name" value="CALCIUM-TRANSPORTING ATPASE 2, PLASMA MEMBRANE-TYPE"/>
    <property type="match status" value="1"/>
</dbReference>
<name>A0A811SS39_9POAL</name>
<dbReference type="Gene3D" id="2.70.150.10">
    <property type="entry name" value="Calcium-transporting ATPase, cytoplasmic transduction domain A"/>
    <property type="match status" value="1"/>
</dbReference>
<dbReference type="AlphaFoldDB" id="A0A811SS39"/>
<dbReference type="FunFam" id="2.70.150.10:FF:000006">
    <property type="entry name" value="Calcium-transporting ATPase"/>
    <property type="match status" value="1"/>
</dbReference>
<dbReference type="InterPro" id="IPR059000">
    <property type="entry name" value="ATPase_P-type_domA"/>
</dbReference>
<evidence type="ECO:0000256" key="3">
    <source>
        <dbReference type="SAM" id="Phobius"/>
    </source>
</evidence>
<dbReference type="GO" id="GO:0005388">
    <property type="term" value="F:P-type calcium transporter activity"/>
    <property type="evidence" value="ECO:0007669"/>
    <property type="project" value="TreeGrafter"/>
</dbReference>